<feature type="region of interest" description="Disordered" evidence="1">
    <location>
        <begin position="92"/>
        <end position="186"/>
    </location>
</feature>
<dbReference type="AlphaFoldDB" id="A0AAV4EN84"/>
<feature type="transmembrane region" description="Helical" evidence="2">
    <location>
        <begin position="1026"/>
        <end position="1047"/>
    </location>
</feature>
<keyword evidence="4" id="KW-1185">Reference proteome</keyword>
<evidence type="ECO:0000313" key="4">
    <source>
        <dbReference type="Proteomes" id="UP000762676"/>
    </source>
</evidence>
<keyword evidence="2" id="KW-0472">Membrane</keyword>
<reference evidence="3 4" key="1">
    <citation type="journal article" date="2021" name="Elife">
        <title>Chloroplast acquisition without the gene transfer in kleptoplastic sea slugs, Plakobranchus ocellatus.</title>
        <authorList>
            <person name="Maeda T."/>
            <person name="Takahashi S."/>
            <person name="Yoshida T."/>
            <person name="Shimamura S."/>
            <person name="Takaki Y."/>
            <person name="Nagai Y."/>
            <person name="Toyoda A."/>
            <person name="Suzuki Y."/>
            <person name="Arimoto A."/>
            <person name="Ishii H."/>
            <person name="Satoh N."/>
            <person name="Nishiyama T."/>
            <person name="Hasebe M."/>
            <person name="Maruyama T."/>
            <person name="Minagawa J."/>
            <person name="Obokata J."/>
            <person name="Shigenobu S."/>
        </authorList>
    </citation>
    <scope>NUCLEOTIDE SEQUENCE [LARGE SCALE GENOMIC DNA]</scope>
</reference>
<evidence type="ECO:0000313" key="3">
    <source>
        <dbReference type="EMBL" id="GFR62124.1"/>
    </source>
</evidence>
<gene>
    <name evidence="3" type="ORF">ElyMa_000122600</name>
</gene>
<accession>A0AAV4EN84</accession>
<evidence type="ECO:0000256" key="2">
    <source>
        <dbReference type="SAM" id="Phobius"/>
    </source>
</evidence>
<keyword evidence="2" id="KW-1133">Transmembrane helix</keyword>
<sequence>MASLKGKTGSSQSMTSRLMAMTKNIPDDHHTGKAAAANFVNTVMNWTPGFLKRKETDENLDEEVGQAEKDAVQKLTKSISSVLTMKALSRAASTISQKSQKGLNVEASNPRRLSKDESAQKASGLSLSTSTSGPNSIGNTNINCNDLDNAESGDVSKGPDHNDQCREMQSTVGETSAAPRSLHQGTSLELRESIAAQRQYGYVNMLSEDSQLDGRHPQEDTDNLTSSPIPGSPNCSCSLGSYTCDASAEDTTLSAGNPKLKLRRKTKGALSSKKAQYSSGTAYDKEVLEATGDTSSEAQYTPTLGALNELNYKVTHNALNSRATHNEMDFRTTLKRPRFMKNKDLRRFVGILSQNAKLNPWNIIGEEDNLYQRSNTVQRPGFSNTKPQNRPTSVSSLLAANKDDTSNGITSFRDYYFRPVLKLENARRQVRTASPPTTEWQFLRKSRYLEKMVRDYDLSEFVFPHREPKINVSSSFTSNSDTRAESIEFLAKDKRTALQIADETSTFILGNSCNIEPSRTTLESGKTTCKNLTTTKNTKKDSEFPYQSQTSFWSDKFQRGPTKRSVLPRISVHKGVTETYKRTRSWLSRLCLQFHDPQSLSDLASASSDKTQFCIASTPDNASCLSSYSSNYSDRQDKSSTGTDILLPQKDVNETTRHKLSLFERKCPGPKASFLGFTLGKVSEMTLNNPLTHSRMPAFLKDSKVMKSSNLGNSKAKGTLATMRRKASALFTQFMVRNTTQEIATDSEVSNGSNADTMSNLQLSSVSVVNEYHQHRGICLTDLFRRRRKDKLKVDVNRSAKELSTSSSSSSSSYLSSPSESLSGIYTSVDPRPRNQTNTLKVPGGAKETASPSKGSDGKSPQSGLEARSSPSDKASKQSAHDVKTKTSQLDGKDSKNLKKQGSQLANKDSKNLKKQGSQLANKDSKNLKKQGSQLTNKDSKYLKKQESSGCLQCIRKWVDEHVFGYRSYCYRTFHFILDLIKTTWSMKVHLIRMPVVIATVCAIILCTGWVIANGYYYSFQQGLDYLMLVAGALFIDLVILEPLAFIQASAISTYIWETPAIINECLRRFASKRLFDE</sequence>
<feature type="compositionally biased region" description="Polar residues" evidence="1">
    <location>
        <begin position="92"/>
        <end position="102"/>
    </location>
</feature>
<proteinExistence type="predicted"/>
<feature type="compositionally biased region" description="Basic and acidic residues" evidence="1">
    <location>
        <begin position="874"/>
        <end position="897"/>
    </location>
</feature>
<name>A0AAV4EN84_9GAST</name>
<organism evidence="3 4">
    <name type="scientific">Elysia marginata</name>
    <dbReference type="NCBI Taxonomy" id="1093978"/>
    <lineage>
        <taxon>Eukaryota</taxon>
        <taxon>Metazoa</taxon>
        <taxon>Spiralia</taxon>
        <taxon>Lophotrochozoa</taxon>
        <taxon>Mollusca</taxon>
        <taxon>Gastropoda</taxon>
        <taxon>Heterobranchia</taxon>
        <taxon>Euthyneura</taxon>
        <taxon>Panpulmonata</taxon>
        <taxon>Sacoglossa</taxon>
        <taxon>Placobranchoidea</taxon>
        <taxon>Plakobranchidae</taxon>
        <taxon>Elysia</taxon>
    </lineage>
</organism>
<feature type="compositionally biased region" description="Basic and acidic residues" evidence="1">
    <location>
        <begin position="157"/>
        <end position="166"/>
    </location>
</feature>
<evidence type="ECO:0000256" key="1">
    <source>
        <dbReference type="SAM" id="MobiDB-lite"/>
    </source>
</evidence>
<dbReference type="EMBL" id="BMAT01000228">
    <property type="protein sequence ID" value="GFR62124.1"/>
    <property type="molecule type" value="Genomic_DNA"/>
</dbReference>
<feature type="transmembrane region" description="Helical" evidence="2">
    <location>
        <begin position="996"/>
        <end position="1020"/>
    </location>
</feature>
<comment type="caution">
    <text evidence="3">The sequence shown here is derived from an EMBL/GenBank/DDBJ whole genome shotgun (WGS) entry which is preliminary data.</text>
</comment>
<keyword evidence="2" id="KW-0812">Transmembrane</keyword>
<feature type="compositionally biased region" description="Polar residues" evidence="1">
    <location>
        <begin position="134"/>
        <end position="146"/>
    </location>
</feature>
<dbReference type="Proteomes" id="UP000762676">
    <property type="component" value="Unassembled WGS sequence"/>
</dbReference>
<feature type="compositionally biased region" description="Low complexity" evidence="1">
    <location>
        <begin position="803"/>
        <end position="823"/>
    </location>
</feature>
<feature type="compositionally biased region" description="Polar residues" evidence="1">
    <location>
        <begin position="850"/>
        <end position="873"/>
    </location>
</feature>
<feature type="region of interest" description="Disordered" evidence="1">
    <location>
        <begin position="797"/>
        <end position="941"/>
    </location>
</feature>
<feature type="compositionally biased region" description="Low complexity" evidence="1">
    <location>
        <begin position="123"/>
        <end position="133"/>
    </location>
</feature>
<protein>
    <submittedName>
        <fullName evidence="3">Uncharacterized protein</fullName>
    </submittedName>
</protein>